<dbReference type="Proteomes" id="UP001147746">
    <property type="component" value="Unassembled WGS sequence"/>
</dbReference>
<sequence>MNSDYPPLTRPGAEPIPPAAEGTQNSPEEIEPNEKKKKKLPYLSKDSKRGSRNSSSNLTVICPDGDMIIEYVESSSTGNRYWQLSSQDLMHNSPYFQALLDPNKFAEGRLVAEYKQRKAPNGADLTSSVNTHGNFDALGFDLPIVKISETRLTKLCGAGAIELFLKILCAEGLGKDKQVIFDSELKVMPPSIVVRTIEIAESFSSPNIVKQTLRRAWYMFGKTKISWNKFGSPLLKQTEERVRQIIVIAEFIGDYSIAKVMMHTLLVMGSKYWDGRPEPPATDHLRWQYLPGGVEEELYYRRQCVMNTITDLQAHFLRVYGGLEEIPKTNDLMAASTRPTLGTTFSTSIPHSEYLRYQCRAGFGNGSQCDLFHLGQMTRFFALKSKSIFLGSTLIDPDFSMVEDDDDKQNGNPQTPAYATPPSAIISLFASLKQYPDYQIDTTHHGCGVRRRILPVLNGIEKYILDPRGLLGIDYKEWKDSSKRPQIEWSSKTSRKGHTVDIRFEKIVGIHMSSPKFSFVTATTSEDEARLLFTAKKRNWESYEGLMRPGT</sequence>
<name>A0A9W9UCQ4_9EURO</name>
<dbReference type="EMBL" id="JAPZBO010000001">
    <property type="protein sequence ID" value="KAJ5331761.1"/>
    <property type="molecule type" value="Genomic_DNA"/>
</dbReference>
<dbReference type="AlphaFoldDB" id="A0A9W9UCQ4"/>
<comment type="caution">
    <text evidence="2">The sequence shown here is derived from an EMBL/GenBank/DDBJ whole genome shotgun (WGS) entry which is preliminary data.</text>
</comment>
<reference evidence="2" key="2">
    <citation type="journal article" date="2023" name="IMA Fungus">
        <title>Comparative genomic study of the Penicillium genus elucidates a diverse pangenome and 15 lateral gene transfer events.</title>
        <authorList>
            <person name="Petersen C."/>
            <person name="Sorensen T."/>
            <person name="Nielsen M.R."/>
            <person name="Sondergaard T.E."/>
            <person name="Sorensen J.L."/>
            <person name="Fitzpatrick D.A."/>
            <person name="Frisvad J.C."/>
            <person name="Nielsen K.L."/>
        </authorList>
    </citation>
    <scope>NUCLEOTIDE SEQUENCE</scope>
    <source>
        <strain evidence="2">IBT 21472</strain>
    </source>
</reference>
<organism evidence="2 3">
    <name type="scientific">Penicillium atrosanguineum</name>
    <dbReference type="NCBI Taxonomy" id="1132637"/>
    <lineage>
        <taxon>Eukaryota</taxon>
        <taxon>Fungi</taxon>
        <taxon>Dikarya</taxon>
        <taxon>Ascomycota</taxon>
        <taxon>Pezizomycotina</taxon>
        <taxon>Eurotiomycetes</taxon>
        <taxon>Eurotiomycetidae</taxon>
        <taxon>Eurotiales</taxon>
        <taxon>Aspergillaceae</taxon>
        <taxon>Penicillium</taxon>
    </lineage>
</organism>
<accession>A0A9W9UCQ4</accession>
<keyword evidence="3" id="KW-1185">Reference proteome</keyword>
<evidence type="ECO:0000313" key="3">
    <source>
        <dbReference type="Proteomes" id="UP001147746"/>
    </source>
</evidence>
<evidence type="ECO:0000313" key="2">
    <source>
        <dbReference type="EMBL" id="KAJ5331761.1"/>
    </source>
</evidence>
<gene>
    <name evidence="2" type="ORF">N7476_001544</name>
</gene>
<evidence type="ECO:0000256" key="1">
    <source>
        <dbReference type="SAM" id="MobiDB-lite"/>
    </source>
</evidence>
<proteinExistence type="predicted"/>
<reference evidence="2" key="1">
    <citation type="submission" date="2022-12" db="EMBL/GenBank/DDBJ databases">
        <authorList>
            <person name="Petersen C."/>
        </authorList>
    </citation>
    <scope>NUCLEOTIDE SEQUENCE</scope>
    <source>
        <strain evidence="2">IBT 21472</strain>
    </source>
</reference>
<protein>
    <recommendedName>
        <fullName evidence="4">BTB domain-containing protein</fullName>
    </recommendedName>
</protein>
<evidence type="ECO:0008006" key="4">
    <source>
        <dbReference type="Google" id="ProtNLM"/>
    </source>
</evidence>
<feature type="region of interest" description="Disordered" evidence="1">
    <location>
        <begin position="1"/>
        <end position="58"/>
    </location>
</feature>